<accession>A0ABN9TWM7</accession>
<proteinExistence type="predicted"/>
<feature type="compositionally biased region" description="Polar residues" evidence="1">
    <location>
        <begin position="78"/>
        <end position="96"/>
    </location>
</feature>
<sequence length="244" mass="26262">MAFMARVFSLAGMLTTVFAQQLSDYKEVAPSTPDATGDTAPNPLCKDMAPAGEWRDVTEAECRQYATLVNQEFKGPDHSQSSSTEIPHGCSTSDTDPTGIHYKTTDQPGGTESLEYHYVCMKATCETVTCLERFRYWCEESKKNFGSNNNNVAAANSPKDMLVSECSQCTGADNTDICPTKLRLYDAAPEAGPTSELDKTSVAVSVPLGLASALVALGALVGVSRSRASNQPVRVEDAQDLLRE</sequence>
<comment type="caution">
    <text evidence="4">The sequence shown here is derived from an EMBL/GenBank/DDBJ whole genome shotgun (WGS) entry which is preliminary data.</text>
</comment>
<evidence type="ECO:0000256" key="1">
    <source>
        <dbReference type="SAM" id="MobiDB-lite"/>
    </source>
</evidence>
<name>A0ABN9TWM7_9DINO</name>
<keyword evidence="5" id="KW-1185">Reference proteome</keyword>
<gene>
    <name evidence="4" type="ORF">PCOR1329_LOCUS43000</name>
</gene>
<evidence type="ECO:0000256" key="2">
    <source>
        <dbReference type="SAM" id="Phobius"/>
    </source>
</evidence>
<dbReference type="Proteomes" id="UP001189429">
    <property type="component" value="Unassembled WGS sequence"/>
</dbReference>
<organism evidence="4 5">
    <name type="scientific">Prorocentrum cordatum</name>
    <dbReference type="NCBI Taxonomy" id="2364126"/>
    <lineage>
        <taxon>Eukaryota</taxon>
        <taxon>Sar</taxon>
        <taxon>Alveolata</taxon>
        <taxon>Dinophyceae</taxon>
        <taxon>Prorocentrales</taxon>
        <taxon>Prorocentraceae</taxon>
        <taxon>Prorocentrum</taxon>
    </lineage>
</organism>
<keyword evidence="2" id="KW-1133">Transmembrane helix</keyword>
<keyword evidence="2" id="KW-0472">Membrane</keyword>
<feature type="transmembrane region" description="Helical" evidence="2">
    <location>
        <begin position="202"/>
        <end position="223"/>
    </location>
</feature>
<evidence type="ECO:0000256" key="3">
    <source>
        <dbReference type="SAM" id="SignalP"/>
    </source>
</evidence>
<reference evidence="4" key="1">
    <citation type="submission" date="2023-10" db="EMBL/GenBank/DDBJ databases">
        <authorList>
            <person name="Chen Y."/>
            <person name="Shah S."/>
            <person name="Dougan E. K."/>
            <person name="Thang M."/>
            <person name="Chan C."/>
        </authorList>
    </citation>
    <scope>NUCLEOTIDE SEQUENCE [LARGE SCALE GENOMIC DNA]</scope>
</reference>
<keyword evidence="3" id="KW-0732">Signal</keyword>
<protein>
    <submittedName>
        <fullName evidence="4">Uncharacterized protein</fullName>
    </submittedName>
</protein>
<dbReference type="EMBL" id="CAUYUJ010015170">
    <property type="protein sequence ID" value="CAK0850650.1"/>
    <property type="molecule type" value="Genomic_DNA"/>
</dbReference>
<feature type="chain" id="PRO_5045513345" evidence="3">
    <location>
        <begin position="20"/>
        <end position="244"/>
    </location>
</feature>
<feature type="region of interest" description="Disordered" evidence="1">
    <location>
        <begin position="74"/>
        <end position="106"/>
    </location>
</feature>
<feature type="signal peptide" evidence="3">
    <location>
        <begin position="1"/>
        <end position="19"/>
    </location>
</feature>
<evidence type="ECO:0000313" key="5">
    <source>
        <dbReference type="Proteomes" id="UP001189429"/>
    </source>
</evidence>
<evidence type="ECO:0000313" key="4">
    <source>
        <dbReference type="EMBL" id="CAK0850650.1"/>
    </source>
</evidence>
<keyword evidence="2" id="KW-0812">Transmembrane</keyword>